<dbReference type="AlphaFoldDB" id="A0A1M4TJ69"/>
<dbReference type="STRING" id="1302685.SAMN05444408_101405"/>
<sequence>MKISAGILLFKRLKEHTFYFLVHPGGPFWKNKDLGVWSIPKGEAAEGESLLDRAKIEFLEETGKAVDGNFIELMPITQKAGKKVFAWALEQDVEISGLISNIITINWPPKSGRTIEIPEVDRWEWFSSEEAKQKINPAQAGFIVQLEEILSSE</sequence>
<organism evidence="2 3">
    <name type="scientific">Chryseobacterium takakiae</name>
    <dbReference type="NCBI Taxonomy" id="1302685"/>
    <lineage>
        <taxon>Bacteria</taxon>
        <taxon>Pseudomonadati</taxon>
        <taxon>Bacteroidota</taxon>
        <taxon>Flavobacteriia</taxon>
        <taxon>Flavobacteriales</taxon>
        <taxon>Weeksellaceae</taxon>
        <taxon>Chryseobacterium group</taxon>
        <taxon>Chryseobacterium</taxon>
    </lineage>
</organism>
<dbReference type="CDD" id="cd04662">
    <property type="entry name" value="NUDIX_Hydrolase"/>
    <property type="match status" value="1"/>
</dbReference>
<name>A0A1M4TJ69_9FLAO</name>
<dbReference type="PROSITE" id="PS51462">
    <property type="entry name" value="NUDIX"/>
    <property type="match status" value="1"/>
</dbReference>
<evidence type="ECO:0000259" key="1">
    <source>
        <dbReference type="PROSITE" id="PS51462"/>
    </source>
</evidence>
<evidence type="ECO:0000313" key="2">
    <source>
        <dbReference type="EMBL" id="SHE44374.1"/>
    </source>
</evidence>
<feature type="domain" description="Nudix hydrolase" evidence="1">
    <location>
        <begin position="1"/>
        <end position="150"/>
    </location>
</feature>
<dbReference type="Proteomes" id="UP000184236">
    <property type="component" value="Unassembled WGS sequence"/>
</dbReference>
<dbReference type="InterPro" id="IPR000086">
    <property type="entry name" value="NUDIX_hydrolase_dom"/>
</dbReference>
<dbReference type="GO" id="GO:0016787">
    <property type="term" value="F:hydrolase activity"/>
    <property type="evidence" value="ECO:0007669"/>
    <property type="project" value="UniProtKB-KW"/>
</dbReference>
<dbReference type="SUPFAM" id="SSF55811">
    <property type="entry name" value="Nudix"/>
    <property type="match status" value="1"/>
</dbReference>
<proteinExistence type="predicted"/>
<protein>
    <submittedName>
        <fullName evidence="2">Predicted NTP pyrophosphohydrolase, NUDIX family</fullName>
    </submittedName>
</protein>
<keyword evidence="3" id="KW-1185">Reference proteome</keyword>
<dbReference type="Gene3D" id="3.90.79.10">
    <property type="entry name" value="Nucleoside Triphosphate Pyrophosphohydrolase"/>
    <property type="match status" value="1"/>
</dbReference>
<gene>
    <name evidence="2" type="ORF">SAMN05444408_101405</name>
</gene>
<dbReference type="OrthoDB" id="954553at2"/>
<dbReference type="InterPro" id="IPR015797">
    <property type="entry name" value="NUDIX_hydrolase-like_dom_sf"/>
</dbReference>
<reference evidence="3" key="1">
    <citation type="submission" date="2016-11" db="EMBL/GenBank/DDBJ databases">
        <authorList>
            <person name="Varghese N."/>
            <person name="Submissions S."/>
        </authorList>
    </citation>
    <scope>NUCLEOTIDE SEQUENCE [LARGE SCALE GENOMIC DNA]</scope>
    <source>
        <strain evidence="3">DSM 26898</strain>
    </source>
</reference>
<keyword evidence="2" id="KW-0378">Hydrolase</keyword>
<accession>A0A1M4TJ69</accession>
<dbReference type="RefSeq" id="WP_072883143.1">
    <property type="nucleotide sequence ID" value="NZ_FQVO01000001.1"/>
</dbReference>
<evidence type="ECO:0000313" key="3">
    <source>
        <dbReference type="Proteomes" id="UP000184236"/>
    </source>
</evidence>
<dbReference type="Pfam" id="PF00293">
    <property type="entry name" value="NUDIX"/>
    <property type="match status" value="1"/>
</dbReference>
<dbReference type="EMBL" id="FQVO01000001">
    <property type="protein sequence ID" value="SHE44374.1"/>
    <property type="molecule type" value="Genomic_DNA"/>
</dbReference>